<protein>
    <submittedName>
        <fullName evidence="1">Uncharacterized protein</fullName>
    </submittedName>
</protein>
<dbReference type="AlphaFoldDB" id="W4JZK7"/>
<dbReference type="GeneID" id="20668400"/>
<evidence type="ECO:0000313" key="1">
    <source>
        <dbReference type="EMBL" id="ETW78904.1"/>
    </source>
</evidence>
<accession>W4JZK7</accession>
<sequence>MCIDDAPLCREPHWRVDSGPLGELRKRVHVQYLGLVLFGVCPHLMQCISF</sequence>
<dbReference type="EMBL" id="KI925461">
    <property type="protein sequence ID" value="ETW78904.1"/>
    <property type="molecule type" value="Genomic_DNA"/>
</dbReference>
<dbReference type="KEGG" id="hir:HETIRDRAFT_172473"/>
<evidence type="ECO:0000313" key="2">
    <source>
        <dbReference type="Proteomes" id="UP000030671"/>
    </source>
</evidence>
<reference evidence="1 2" key="1">
    <citation type="journal article" date="2012" name="New Phytol.">
        <title>Insight into trade-off between wood decay and parasitism from the genome of a fungal forest pathogen.</title>
        <authorList>
            <person name="Olson A."/>
            <person name="Aerts A."/>
            <person name="Asiegbu F."/>
            <person name="Belbahri L."/>
            <person name="Bouzid O."/>
            <person name="Broberg A."/>
            <person name="Canback B."/>
            <person name="Coutinho P.M."/>
            <person name="Cullen D."/>
            <person name="Dalman K."/>
            <person name="Deflorio G."/>
            <person name="van Diepen L.T."/>
            <person name="Dunand C."/>
            <person name="Duplessis S."/>
            <person name="Durling M."/>
            <person name="Gonthier P."/>
            <person name="Grimwood J."/>
            <person name="Fossdal C.G."/>
            <person name="Hansson D."/>
            <person name="Henrissat B."/>
            <person name="Hietala A."/>
            <person name="Himmelstrand K."/>
            <person name="Hoffmeister D."/>
            <person name="Hogberg N."/>
            <person name="James T.Y."/>
            <person name="Karlsson M."/>
            <person name="Kohler A."/>
            <person name="Kues U."/>
            <person name="Lee Y.H."/>
            <person name="Lin Y.C."/>
            <person name="Lind M."/>
            <person name="Lindquist E."/>
            <person name="Lombard V."/>
            <person name="Lucas S."/>
            <person name="Lunden K."/>
            <person name="Morin E."/>
            <person name="Murat C."/>
            <person name="Park J."/>
            <person name="Raffaello T."/>
            <person name="Rouze P."/>
            <person name="Salamov A."/>
            <person name="Schmutz J."/>
            <person name="Solheim H."/>
            <person name="Stahlberg J."/>
            <person name="Velez H."/>
            <person name="de Vries R.P."/>
            <person name="Wiebenga A."/>
            <person name="Woodward S."/>
            <person name="Yakovlev I."/>
            <person name="Garbelotto M."/>
            <person name="Martin F."/>
            <person name="Grigoriev I.V."/>
            <person name="Stenlid J."/>
        </authorList>
    </citation>
    <scope>NUCLEOTIDE SEQUENCE [LARGE SCALE GENOMIC DNA]</scope>
    <source>
        <strain evidence="1 2">TC 32-1</strain>
    </source>
</reference>
<dbReference type="HOGENOM" id="CLU_3125240_0_0_1"/>
<dbReference type="RefSeq" id="XP_009549193.1">
    <property type="nucleotide sequence ID" value="XM_009550898.1"/>
</dbReference>
<organism evidence="1 2">
    <name type="scientific">Heterobasidion irregulare (strain TC 32-1)</name>
    <dbReference type="NCBI Taxonomy" id="747525"/>
    <lineage>
        <taxon>Eukaryota</taxon>
        <taxon>Fungi</taxon>
        <taxon>Dikarya</taxon>
        <taxon>Basidiomycota</taxon>
        <taxon>Agaricomycotina</taxon>
        <taxon>Agaricomycetes</taxon>
        <taxon>Russulales</taxon>
        <taxon>Bondarzewiaceae</taxon>
        <taxon>Heterobasidion</taxon>
        <taxon>Heterobasidion annosum species complex</taxon>
    </lineage>
</organism>
<proteinExistence type="predicted"/>
<gene>
    <name evidence="1" type="ORF">HETIRDRAFT_172473</name>
</gene>
<name>W4JZK7_HETIT</name>
<dbReference type="InParanoid" id="W4JZK7"/>
<dbReference type="Proteomes" id="UP000030671">
    <property type="component" value="Unassembled WGS sequence"/>
</dbReference>
<keyword evidence="2" id="KW-1185">Reference proteome</keyword>